<evidence type="ECO:0000313" key="2">
    <source>
        <dbReference type="Proteomes" id="UP000271098"/>
    </source>
</evidence>
<dbReference type="Proteomes" id="UP000271098">
    <property type="component" value="Unassembled WGS sequence"/>
</dbReference>
<evidence type="ECO:0000313" key="3">
    <source>
        <dbReference type="WBParaSite" id="GPUH_0001136501-mRNA-1"/>
    </source>
</evidence>
<name>A0A183DRL1_9BILA</name>
<accession>A0A183DRL1</accession>
<dbReference type="AlphaFoldDB" id="A0A183DRL1"/>
<reference evidence="1 2" key="2">
    <citation type="submission" date="2018-11" db="EMBL/GenBank/DDBJ databases">
        <authorList>
            <consortium name="Pathogen Informatics"/>
        </authorList>
    </citation>
    <scope>NUCLEOTIDE SEQUENCE [LARGE SCALE GENOMIC DNA]</scope>
</reference>
<sequence>MQCASQGRRTRARQASLWTSYNNAPLEQQLLPKINAAPQMGTPKRTAGEDLMQTRNALRKNQLTAATDLNQPAKKACVAASADLSRH</sequence>
<organism evidence="3">
    <name type="scientific">Gongylonema pulchrum</name>
    <dbReference type="NCBI Taxonomy" id="637853"/>
    <lineage>
        <taxon>Eukaryota</taxon>
        <taxon>Metazoa</taxon>
        <taxon>Ecdysozoa</taxon>
        <taxon>Nematoda</taxon>
        <taxon>Chromadorea</taxon>
        <taxon>Rhabditida</taxon>
        <taxon>Spirurina</taxon>
        <taxon>Spiruromorpha</taxon>
        <taxon>Spiruroidea</taxon>
        <taxon>Gongylonematidae</taxon>
        <taxon>Gongylonema</taxon>
    </lineage>
</organism>
<protein>
    <submittedName>
        <fullName evidence="1 3">Uncharacterized protein</fullName>
    </submittedName>
</protein>
<reference evidence="3" key="1">
    <citation type="submission" date="2016-06" db="UniProtKB">
        <authorList>
            <consortium name="WormBaseParasite"/>
        </authorList>
    </citation>
    <scope>IDENTIFICATION</scope>
</reference>
<dbReference type="EMBL" id="UYRT01078503">
    <property type="protein sequence ID" value="VDN18664.1"/>
    <property type="molecule type" value="Genomic_DNA"/>
</dbReference>
<gene>
    <name evidence="1" type="ORF">GPUH_LOCUS11352</name>
</gene>
<proteinExistence type="predicted"/>
<evidence type="ECO:0000313" key="1">
    <source>
        <dbReference type="EMBL" id="VDN18664.1"/>
    </source>
</evidence>
<dbReference type="WBParaSite" id="GPUH_0001136501-mRNA-1">
    <property type="protein sequence ID" value="GPUH_0001136501-mRNA-1"/>
    <property type="gene ID" value="GPUH_0001136501"/>
</dbReference>
<keyword evidence="2" id="KW-1185">Reference proteome</keyword>